<protein>
    <recommendedName>
        <fullName evidence="7">N-acetyltransferase domain-containing protein</fullName>
    </recommendedName>
</protein>
<dbReference type="InterPro" id="IPR052729">
    <property type="entry name" value="Acyl/Acetyltrans_Enzymes"/>
</dbReference>
<dbReference type="CDD" id="cd04301">
    <property type="entry name" value="NAT_SF"/>
    <property type="match status" value="1"/>
</dbReference>
<evidence type="ECO:0000313" key="5">
    <source>
        <dbReference type="EMBL" id="KAF1757015.1"/>
    </source>
</evidence>
<evidence type="ECO:0008006" key="7">
    <source>
        <dbReference type="Google" id="ProtNLM"/>
    </source>
</evidence>
<feature type="region of interest" description="Disordered" evidence="2">
    <location>
        <begin position="347"/>
        <end position="369"/>
    </location>
</feature>
<proteinExistence type="predicted"/>
<dbReference type="SUPFAM" id="SSF55729">
    <property type="entry name" value="Acyl-CoA N-acyltransferases (Nat)"/>
    <property type="match status" value="1"/>
</dbReference>
<reference evidence="5 6" key="1">
    <citation type="submission" date="2019-12" db="EMBL/GenBank/DDBJ databases">
        <title>Chromosome-level assembly of the Caenorhabditis remanei genome.</title>
        <authorList>
            <person name="Teterina A.A."/>
            <person name="Willis J.H."/>
            <person name="Phillips P.C."/>
        </authorList>
    </citation>
    <scope>NUCLEOTIDE SEQUENCE [LARGE SCALE GENOMIC DNA]</scope>
    <source>
        <strain evidence="5 6">PX506</strain>
        <tissue evidence="5">Whole organism</tissue>
    </source>
</reference>
<dbReference type="PANTHER" id="PTHR47237:SF1">
    <property type="entry name" value="SLL0310 PROTEIN"/>
    <property type="match status" value="1"/>
</dbReference>
<dbReference type="GO" id="GO:0016747">
    <property type="term" value="F:acyltransferase activity, transferring groups other than amino-acyl groups"/>
    <property type="evidence" value="ECO:0007669"/>
    <property type="project" value="InterPro"/>
</dbReference>
<feature type="region of interest" description="Disordered" evidence="2">
    <location>
        <begin position="382"/>
        <end position="413"/>
    </location>
</feature>
<dbReference type="EMBL" id="WUAV01000004">
    <property type="protein sequence ID" value="KAF1757015.1"/>
    <property type="molecule type" value="Genomic_DNA"/>
</dbReference>
<dbReference type="Gene3D" id="3.40.630.30">
    <property type="match status" value="1"/>
</dbReference>
<name>A0A6A5GR57_CAERE</name>
<dbReference type="Proteomes" id="UP000483820">
    <property type="component" value="Chromosome IV"/>
</dbReference>
<evidence type="ECO:0000313" key="6">
    <source>
        <dbReference type="Proteomes" id="UP000483820"/>
    </source>
</evidence>
<dbReference type="PROSITE" id="PS51186">
    <property type="entry name" value="GNAT"/>
    <property type="match status" value="1"/>
</dbReference>
<feature type="domain" description="N-acetyltransferase" evidence="3">
    <location>
        <begin position="66"/>
        <end position="217"/>
    </location>
</feature>
<evidence type="ECO:0000256" key="1">
    <source>
        <dbReference type="PROSITE-ProRule" id="PRU01005"/>
    </source>
</evidence>
<comment type="caution">
    <text evidence="5">The sequence shown here is derived from an EMBL/GenBank/DDBJ whole genome shotgun (WGS) entry which is preliminary data.</text>
</comment>
<evidence type="ECO:0000259" key="4">
    <source>
        <dbReference type="PROSITE" id="PS51670"/>
    </source>
</evidence>
<dbReference type="RefSeq" id="XP_053584634.1">
    <property type="nucleotide sequence ID" value="XM_053729862.1"/>
</dbReference>
<dbReference type="InterPro" id="IPR000182">
    <property type="entry name" value="GNAT_dom"/>
</dbReference>
<evidence type="ECO:0000256" key="2">
    <source>
        <dbReference type="SAM" id="MobiDB-lite"/>
    </source>
</evidence>
<gene>
    <name evidence="5" type="ORF">GCK72_013470</name>
</gene>
<comment type="caution">
    <text evidence="1">Lacks conserved residue(s) required for the propagation of feature annotation.</text>
</comment>
<dbReference type="PROSITE" id="PS51670">
    <property type="entry name" value="SHKT"/>
    <property type="match status" value="1"/>
</dbReference>
<dbReference type="AlphaFoldDB" id="A0A6A5GR57"/>
<sequence>MWPTESDLEPLDAIIDRMNPISGFPYPMKSAVNQGFPRGVGDPWIGAYTKNGYWFKLSWGGEDEWKEVANEMWYRNEFLVDANTFDLYQKAMSSSGDVETNENLKLLVAKNIRREVLGLVLLSKNENSKFSTIGSIFVQEDFRHVGIGTILMKEIMQNEGDIGFNSISYLLPTTERFKLEARSMRTFGRIRVKNPSGFASLKDDKPGVEIVSGTELTGQQWEKVVEFGESCTNEKRNWKAFIEERERNSLLVAAFEEGSDDCVGISVLREILNEDGRIPDLMVAPLYAKSTSVAEVLLQKTLKKYYNPEDDYDFDVDYLAIYRRSINFFIFSSCESVMFPLLKKLSGSDGKMEKDRRPKPVKTTMKPTSTATTVDVGIAETAAATDTSEDPKSSTSEIAMPTETSEITESSTSEPIEISNCENCDLEARHSCFISLHIDSNATSESFNPDCVLCENCCDDAFLHICEVWKSHDFCDMEWYSRDTKLILCGKTCGLC</sequence>
<dbReference type="InterPro" id="IPR016181">
    <property type="entry name" value="Acyl_CoA_acyltransferase"/>
</dbReference>
<dbReference type="GeneID" id="9799510"/>
<evidence type="ECO:0000259" key="3">
    <source>
        <dbReference type="PROSITE" id="PS51186"/>
    </source>
</evidence>
<feature type="domain" description="ShKT" evidence="4">
    <location>
        <begin position="458"/>
        <end position="496"/>
    </location>
</feature>
<dbReference type="InterPro" id="IPR003582">
    <property type="entry name" value="ShKT_dom"/>
</dbReference>
<dbReference type="PANTHER" id="PTHR47237">
    <property type="entry name" value="SLL0310 PROTEIN"/>
    <property type="match status" value="1"/>
</dbReference>
<dbReference type="Pfam" id="PF00583">
    <property type="entry name" value="Acetyltransf_1"/>
    <property type="match status" value="1"/>
</dbReference>
<dbReference type="CTD" id="9799510"/>
<dbReference type="KEGG" id="crq:GCK72_013470"/>
<accession>A0A6A5GR57</accession>
<feature type="compositionally biased region" description="Low complexity" evidence="2">
    <location>
        <begin position="401"/>
        <end position="413"/>
    </location>
</feature>
<organism evidence="5 6">
    <name type="scientific">Caenorhabditis remanei</name>
    <name type="common">Caenorhabditis vulgaris</name>
    <dbReference type="NCBI Taxonomy" id="31234"/>
    <lineage>
        <taxon>Eukaryota</taxon>
        <taxon>Metazoa</taxon>
        <taxon>Ecdysozoa</taxon>
        <taxon>Nematoda</taxon>
        <taxon>Chromadorea</taxon>
        <taxon>Rhabditida</taxon>
        <taxon>Rhabditina</taxon>
        <taxon>Rhabditomorpha</taxon>
        <taxon>Rhabditoidea</taxon>
        <taxon>Rhabditidae</taxon>
        <taxon>Peloderinae</taxon>
        <taxon>Caenorhabditis</taxon>
    </lineage>
</organism>